<feature type="domain" description="SHSP" evidence="4">
    <location>
        <begin position="14"/>
        <end position="85"/>
    </location>
</feature>
<dbReference type="CDD" id="cd06526">
    <property type="entry name" value="metazoan_ACD"/>
    <property type="match status" value="1"/>
</dbReference>
<dbReference type="InterPro" id="IPR002068">
    <property type="entry name" value="A-crystallin/Hsp20_dom"/>
</dbReference>
<dbReference type="PROSITE" id="PS01031">
    <property type="entry name" value="SHSP"/>
    <property type="match status" value="1"/>
</dbReference>
<dbReference type="InterPro" id="IPR001436">
    <property type="entry name" value="Alpha-crystallin/sHSP_animal"/>
</dbReference>
<dbReference type="PANTHER" id="PTHR45640">
    <property type="entry name" value="HEAT SHOCK PROTEIN HSP-12.2-RELATED"/>
    <property type="match status" value="1"/>
</dbReference>
<keyword evidence="6" id="KW-1185">Reference proteome</keyword>
<evidence type="ECO:0000313" key="6">
    <source>
        <dbReference type="Proteomes" id="UP000271098"/>
    </source>
</evidence>
<protein>
    <submittedName>
        <fullName evidence="7">SHSP domain-containing protein</fullName>
    </submittedName>
</protein>
<dbReference type="Gene3D" id="2.60.40.790">
    <property type="match status" value="1"/>
</dbReference>
<name>A0A183DED6_9BILA</name>
<evidence type="ECO:0000256" key="2">
    <source>
        <dbReference type="PROSITE-ProRule" id="PRU00285"/>
    </source>
</evidence>
<accession>A0A183DED6</accession>
<evidence type="ECO:0000256" key="3">
    <source>
        <dbReference type="RuleBase" id="RU003616"/>
    </source>
</evidence>
<dbReference type="EMBL" id="UYRT01017693">
    <property type="protein sequence ID" value="VDK57119.1"/>
    <property type="molecule type" value="Genomic_DNA"/>
</dbReference>
<dbReference type="PRINTS" id="PR00299">
    <property type="entry name" value="ACRYSTALLIN"/>
</dbReference>
<dbReference type="WBParaSite" id="GPUH_0000708601-mRNA-1">
    <property type="protein sequence ID" value="GPUH_0000708601-mRNA-1"/>
    <property type="gene ID" value="GPUH_0000708601"/>
</dbReference>
<dbReference type="GO" id="GO:0009408">
    <property type="term" value="P:response to heat"/>
    <property type="evidence" value="ECO:0007669"/>
    <property type="project" value="TreeGrafter"/>
</dbReference>
<dbReference type="PANTHER" id="PTHR45640:SF13">
    <property type="entry name" value="HEAT SHOCK PROTEIN 22-RELATED"/>
    <property type="match status" value="1"/>
</dbReference>
<comment type="similarity">
    <text evidence="2 3">Belongs to the small heat shock protein (HSP20) family.</text>
</comment>
<dbReference type="OrthoDB" id="1431247at2759"/>
<evidence type="ECO:0000313" key="7">
    <source>
        <dbReference type="WBParaSite" id="GPUH_0000708601-mRNA-1"/>
    </source>
</evidence>
<sequence>MKVIFQSPPITLSAMGTATGAGMITSHQQSNDSFYVQLDLSQFKPEDLKVSVGNSHIIVEAKHGEREDEFGLVERLLIRFHITLP</sequence>
<dbReference type="SUPFAM" id="SSF49764">
    <property type="entry name" value="HSP20-like chaperones"/>
    <property type="match status" value="1"/>
</dbReference>
<dbReference type="GO" id="GO:0005737">
    <property type="term" value="C:cytoplasm"/>
    <property type="evidence" value="ECO:0007669"/>
    <property type="project" value="TreeGrafter"/>
</dbReference>
<evidence type="ECO:0000256" key="1">
    <source>
        <dbReference type="ARBA" id="ARBA00023016"/>
    </source>
</evidence>
<reference evidence="7" key="1">
    <citation type="submission" date="2016-06" db="UniProtKB">
        <authorList>
            <consortium name="WormBaseParasite"/>
        </authorList>
    </citation>
    <scope>IDENTIFICATION</scope>
</reference>
<dbReference type="AlphaFoldDB" id="A0A183DED6"/>
<reference evidence="5 6" key="2">
    <citation type="submission" date="2018-11" db="EMBL/GenBank/DDBJ databases">
        <authorList>
            <consortium name="Pathogen Informatics"/>
        </authorList>
    </citation>
    <scope>NUCLEOTIDE SEQUENCE [LARGE SCALE GENOMIC DNA]</scope>
</reference>
<dbReference type="GO" id="GO:0005634">
    <property type="term" value="C:nucleus"/>
    <property type="evidence" value="ECO:0007669"/>
    <property type="project" value="TreeGrafter"/>
</dbReference>
<evidence type="ECO:0000313" key="5">
    <source>
        <dbReference type="EMBL" id="VDK57119.1"/>
    </source>
</evidence>
<proteinExistence type="inferred from homology"/>
<dbReference type="Proteomes" id="UP000271098">
    <property type="component" value="Unassembled WGS sequence"/>
</dbReference>
<organism evidence="7">
    <name type="scientific">Gongylonema pulchrum</name>
    <dbReference type="NCBI Taxonomy" id="637853"/>
    <lineage>
        <taxon>Eukaryota</taxon>
        <taxon>Metazoa</taxon>
        <taxon>Ecdysozoa</taxon>
        <taxon>Nematoda</taxon>
        <taxon>Chromadorea</taxon>
        <taxon>Rhabditida</taxon>
        <taxon>Spirurina</taxon>
        <taxon>Spiruromorpha</taxon>
        <taxon>Spiruroidea</taxon>
        <taxon>Gongylonematidae</taxon>
        <taxon>Gongylonema</taxon>
    </lineage>
</organism>
<dbReference type="InterPro" id="IPR008978">
    <property type="entry name" value="HSP20-like_chaperone"/>
</dbReference>
<keyword evidence="1" id="KW-0346">Stress response</keyword>
<evidence type="ECO:0000259" key="4">
    <source>
        <dbReference type="PROSITE" id="PS01031"/>
    </source>
</evidence>
<dbReference type="GO" id="GO:0042026">
    <property type="term" value="P:protein refolding"/>
    <property type="evidence" value="ECO:0007669"/>
    <property type="project" value="TreeGrafter"/>
</dbReference>
<gene>
    <name evidence="5" type="ORF">GPUH_LOCUS7077</name>
</gene>
<dbReference type="Pfam" id="PF00011">
    <property type="entry name" value="HSP20"/>
    <property type="match status" value="1"/>
</dbReference>
<dbReference type="GO" id="GO:0051082">
    <property type="term" value="F:unfolded protein binding"/>
    <property type="evidence" value="ECO:0007669"/>
    <property type="project" value="TreeGrafter"/>
</dbReference>